<dbReference type="PANTHER" id="PTHR46656">
    <property type="entry name" value="PUTATIVE-RELATED"/>
    <property type="match status" value="1"/>
</dbReference>
<reference evidence="1 2" key="1">
    <citation type="journal article" date="2021" name="BMC Genomics">
        <title>Datura genome reveals duplications of psychoactive alkaloid biosynthetic genes and high mutation rate following tissue culture.</title>
        <authorList>
            <person name="Rajewski A."/>
            <person name="Carter-House D."/>
            <person name="Stajich J."/>
            <person name="Litt A."/>
        </authorList>
    </citation>
    <scope>NUCLEOTIDE SEQUENCE [LARGE SCALE GENOMIC DNA]</scope>
    <source>
        <strain evidence="1">AR-01</strain>
    </source>
</reference>
<gene>
    <name evidence="1" type="ORF">HAX54_049506</name>
</gene>
<evidence type="ECO:0000313" key="1">
    <source>
        <dbReference type="EMBL" id="MCD7449143.1"/>
    </source>
</evidence>
<protein>
    <submittedName>
        <fullName evidence="1">Uncharacterized protein</fullName>
    </submittedName>
</protein>
<sequence length="136" mass="15841">MASFRAVVGRPQVFETDRVNDEHVKRCNLLDFIWVPTDLVKNLTESGVDPLKLSRLFSLLILEFFDPPKFSGAEDVALYLLTNPYHSDRDFATRLLNMWRTRIWEEPKMVGLLWPTEFMTEDNSYPLPVDSMSEVT</sequence>
<dbReference type="Proteomes" id="UP000823775">
    <property type="component" value="Unassembled WGS sequence"/>
</dbReference>
<dbReference type="PANTHER" id="PTHR46656:SF3">
    <property type="entry name" value="PUTATIVE-RELATED"/>
    <property type="match status" value="1"/>
</dbReference>
<organism evidence="1 2">
    <name type="scientific">Datura stramonium</name>
    <name type="common">Jimsonweed</name>
    <name type="synonym">Common thornapple</name>
    <dbReference type="NCBI Taxonomy" id="4076"/>
    <lineage>
        <taxon>Eukaryota</taxon>
        <taxon>Viridiplantae</taxon>
        <taxon>Streptophyta</taxon>
        <taxon>Embryophyta</taxon>
        <taxon>Tracheophyta</taxon>
        <taxon>Spermatophyta</taxon>
        <taxon>Magnoliopsida</taxon>
        <taxon>eudicotyledons</taxon>
        <taxon>Gunneridae</taxon>
        <taxon>Pentapetalae</taxon>
        <taxon>asterids</taxon>
        <taxon>lamiids</taxon>
        <taxon>Solanales</taxon>
        <taxon>Solanaceae</taxon>
        <taxon>Solanoideae</taxon>
        <taxon>Datureae</taxon>
        <taxon>Datura</taxon>
    </lineage>
</organism>
<accession>A0ABS8RRF4</accession>
<proteinExistence type="predicted"/>
<name>A0ABS8RRF4_DATST</name>
<keyword evidence="2" id="KW-1185">Reference proteome</keyword>
<evidence type="ECO:0000313" key="2">
    <source>
        <dbReference type="Proteomes" id="UP000823775"/>
    </source>
</evidence>
<comment type="caution">
    <text evidence="1">The sequence shown here is derived from an EMBL/GenBank/DDBJ whole genome shotgun (WGS) entry which is preliminary data.</text>
</comment>
<dbReference type="EMBL" id="JACEIK010000084">
    <property type="protein sequence ID" value="MCD7449143.1"/>
    <property type="molecule type" value="Genomic_DNA"/>
</dbReference>